<dbReference type="PANTHER" id="PTHR45729">
    <property type="entry name" value="RABPHILIN, ISOFORM A"/>
    <property type="match status" value="1"/>
</dbReference>
<dbReference type="InterPro" id="IPR047022">
    <property type="entry name" value="Rabphilin_Doc2_C2A"/>
</dbReference>
<keyword evidence="1" id="KW-0479">Metal-binding</keyword>
<keyword evidence="4" id="KW-0862">Zinc</keyword>
<evidence type="ECO:0000256" key="3">
    <source>
        <dbReference type="ARBA" id="ARBA00022771"/>
    </source>
</evidence>
<name>A0A482WX66_LAOST</name>
<protein>
    <recommendedName>
        <fullName evidence="15">Rabphilin</fullName>
    </recommendedName>
</protein>
<feature type="domain" description="RabBD" evidence="12">
    <location>
        <begin position="52"/>
        <end position="170"/>
    </location>
</feature>
<dbReference type="InterPro" id="IPR013083">
    <property type="entry name" value="Znf_RING/FYVE/PHD"/>
</dbReference>
<dbReference type="CDD" id="cd04035">
    <property type="entry name" value="C2A_Rabphilin_Doc2"/>
    <property type="match status" value="1"/>
</dbReference>
<dbReference type="STRING" id="195883.A0A482WX66"/>
<dbReference type="InterPro" id="IPR041282">
    <property type="entry name" value="FYVE_2"/>
</dbReference>
<evidence type="ECO:0000256" key="9">
    <source>
        <dbReference type="SAM" id="MobiDB-lite"/>
    </source>
</evidence>
<gene>
    <name evidence="13" type="ORF">LSTR_LSTR006482</name>
</gene>
<dbReference type="PROSITE" id="PS50916">
    <property type="entry name" value="RABBD"/>
    <property type="match status" value="1"/>
</dbReference>
<feature type="domain" description="C2" evidence="10">
    <location>
        <begin position="391"/>
        <end position="512"/>
    </location>
</feature>
<dbReference type="InterPro" id="IPR011011">
    <property type="entry name" value="Znf_FYVE_PHD"/>
</dbReference>
<dbReference type="InterPro" id="IPR000008">
    <property type="entry name" value="C2_dom"/>
</dbReference>
<dbReference type="InterPro" id="IPR001565">
    <property type="entry name" value="Synaptotagmin"/>
</dbReference>
<dbReference type="Pfam" id="PF00168">
    <property type="entry name" value="C2"/>
    <property type="match status" value="2"/>
</dbReference>
<dbReference type="PRINTS" id="PR00399">
    <property type="entry name" value="SYNAPTOTAGMN"/>
</dbReference>
<dbReference type="CDD" id="cd08384">
    <property type="entry name" value="C2B_Rabphilin_Doc2"/>
    <property type="match status" value="1"/>
</dbReference>
<dbReference type="PROSITE" id="PS50178">
    <property type="entry name" value="ZF_FYVE"/>
    <property type="match status" value="1"/>
</dbReference>
<keyword evidence="14" id="KW-1185">Reference proteome</keyword>
<dbReference type="InterPro" id="IPR010911">
    <property type="entry name" value="Rab_BD"/>
</dbReference>
<dbReference type="GO" id="GO:0006886">
    <property type="term" value="P:intracellular protein transport"/>
    <property type="evidence" value="ECO:0007669"/>
    <property type="project" value="InterPro"/>
</dbReference>
<keyword evidence="6" id="KW-0770">Synapse</keyword>
<dbReference type="SUPFAM" id="SSF49562">
    <property type="entry name" value="C2 domain (Calcium/lipid-binding domain, CaLB)"/>
    <property type="match status" value="2"/>
</dbReference>
<dbReference type="InterPro" id="IPR043566">
    <property type="entry name" value="Rabphilin/DOC2/Noc2"/>
</dbReference>
<dbReference type="GO" id="GO:0016020">
    <property type="term" value="C:membrane"/>
    <property type="evidence" value="ECO:0007669"/>
    <property type="project" value="InterPro"/>
</dbReference>
<evidence type="ECO:0000256" key="7">
    <source>
        <dbReference type="ARBA" id="ARBA00034103"/>
    </source>
</evidence>
<dbReference type="GO" id="GO:0098793">
    <property type="term" value="C:presynapse"/>
    <property type="evidence" value="ECO:0007669"/>
    <property type="project" value="GOC"/>
</dbReference>
<feature type="compositionally biased region" description="Low complexity" evidence="9">
    <location>
        <begin position="225"/>
        <end position="234"/>
    </location>
</feature>
<comment type="subcellular location">
    <subcellularLocation>
        <location evidence="7">Synapse</location>
    </subcellularLocation>
</comment>
<dbReference type="PRINTS" id="PR00360">
    <property type="entry name" value="C2DOMAIN"/>
</dbReference>
<evidence type="ECO:0000256" key="8">
    <source>
        <dbReference type="PROSITE-ProRule" id="PRU00091"/>
    </source>
</evidence>
<evidence type="ECO:0000256" key="4">
    <source>
        <dbReference type="ARBA" id="ARBA00022833"/>
    </source>
</evidence>
<evidence type="ECO:0000259" key="12">
    <source>
        <dbReference type="PROSITE" id="PS50916"/>
    </source>
</evidence>
<feature type="compositionally biased region" description="Basic and acidic residues" evidence="9">
    <location>
        <begin position="1"/>
        <end position="13"/>
    </location>
</feature>
<dbReference type="Gene3D" id="2.60.40.150">
    <property type="entry name" value="C2 domain"/>
    <property type="match status" value="2"/>
</dbReference>
<evidence type="ECO:0000256" key="2">
    <source>
        <dbReference type="ARBA" id="ARBA00022737"/>
    </source>
</evidence>
<feature type="domain" description="FYVE-type" evidence="11">
    <location>
        <begin position="100"/>
        <end position="158"/>
    </location>
</feature>
<dbReference type="PROSITE" id="PS50004">
    <property type="entry name" value="C2"/>
    <property type="match status" value="2"/>
</dbReference>
<feature type="region of interest" description="Disordered" evidence="9">
    <location>
        <begin position="182"/>
        <end position="241"/>
    </location>
</feature>
<keyword evidence="5" id="KW-0106">Calcium</keyword>
<dbReference type="GO" id="GO:0006887">
    <property type="term" value="P:exocytosis"/>
    <property type="evidence" value="ECO:0007669"/>
    <property type="project" value="TreeGrafter"/>
</dbReference>
<dbReference type="GO" id="GO:0031267">
    <property type="term" value="F:small GTPase binding"/>
    <property type="evidence" value="ECO:0007669"/>
    <property type="project" value="InterPro"/>
</dbReference>
<feature type="region of interest" description="Disordered" evidence="9">
    <location>
        <begin position="1"/>
        <end position="21"/>
    </location>
</feature>
<evidence type="ECO:0000256" key="5">
    <source>
        <dbReference type="ARBA" id="ARBA00022837"/>
    </source>
</evidence>
<evidence type="ECO:0000313" key="14">
    <source>
        <dbReference type="Proteomes" id="UP000291343"/>
    </source>
</evidence>
<keyword evidence="3 8" id="KW-0863">Zinc-finger</keyword>
<dbReference type="GO" id="GO:0008270">
    <property type="term" value="F:zinc ion binding"/>
    <property type="evidence" value="ECO:0007669"/>
    <property type="project" value="UniProtKB-KW"/>
</dbReference>
<comment type="caution">
    <text evidence="13">The sequence shown here is derived from an EMBL/GenBank/DDBJ whole genome shotgun (WGS) entry which is preliminary data.</text>
</comment>
<evidence type="ECO:0000259" key="11">
    <source>
        <dbReference type="PROSITE" id="PS50178"/>
    </source>
</evidence>
<sequence>MTELNRKMVDHGSPHSSPVKQKWVCPNDRMLALRARVSVGWSVKTHELNSYKSESPTLDEEEQETIRAVIKRAEDLETMEQQRVGRLVERLDNMKRNAVGTGLNQCILCGDNFGVLSSHGMICFDCKKNVCQKCGVETYSTTKKESVWRCKICAETREMWKKSGAWFFKGLPKYVLPPKKNTNMTGKYSLNRRPGLEKNNWSKASNMKSEEVEEESSSEEDRKTTTTTTTPTRNVESKERSSQLYSDCTEYESPAMKLLHRCSIGNKSPTPIDSDEEKLGIISFKFDPSEGPELMGSAHSLRRQSSDCQGKNLNYYGDHFDSISSQYPNFICNWQQSQCSLLTSNERYSNSDLCSLSAESMSSGGGPRTSKPTTEEIFEIASDSITNLQGNLGSIELSLVYDSLASSIHVYLHRAKNLKAMDINGLADPFCKLNILPVGVKSHRLRTRTVHKTKNPEFNETLTFYGVTESDLKRCALHIIVLDDDNYGHDFMGEARLQLDILKPDVIQNLFFYLDKHYPVESEEAVWGEECWSHGRILITLCYSTRRKSLIVGVIKCVNLAPMDNNGFSDPFVKICLKPDALNQKFKTSVKWKNLNPIFNEEFAFETKMTDLAMQTLVLTVWDKDYGKSNDYLGCLELSCKSKGERLRHWIDMIKFPDHKHEGLHSLCELQPPPNSS</sequence>
<dbReference type="Gene3D" id="3.30.40.10">
    <property type="entry name" value="Zinc/RING finger domain, C3HC4 (zinc finger)"/>
    <property type="match status" value="1"/>
</dbReference>
<dbReference type="GO" id="GO:0061669">
    <property type="term" value="P:spontaneous neurotransmitter secretion"/>
    <property type="evidence" value="ECO:0007669"/>
    <property type="project" value="TreeGrafter"/>
</dbReference>
<proteinExistence type="predicted"/>
<organism evidence="13 14">
    <name type="scientific">Laodelphax striatellus</name>
    <name type="common">Small brown planthopper</name>
    <name type="synonym">Delphax striatella</name>
    <dbReference type="NCBI Taxonomy" id="195883"/>
    <lineage>
        <taxon>Eukaryota</taxon>
        <taxon>Metazoa</taxon>
        <taxon>Ecdysozoa</taxon>
        <taxon>Arthropoda</taxon>
        <taxon>Hexapoda</taxon>
        <taxon>Insecta</taxon>
        <taxon>Pterygota</taxon>
        <taxon>Neoptera</taxon>
        <taxon>Paraneoptera</taxon>
        <taxon>Hemiptera</taxon>
        <taxon>Auchenorrhyncha</taxon>
        <taxon>Fulgoroidea</taxon>
        <taxon>Delphacidae</taxon>
        <taxon>Criomorphinae</taxon>
        <taxon>Laodelphax</taxon>
    </lineage>
</organism>
<accession>A0A482WX66</accession>
<dbReference type="OrthoDB" id="6594214at2759"/>
<dbReference type="SMART" id="SM00239">
    <property type="entry name" value="C2"/>
    <property type="match status" value="2"/>
</dbReference>
<dbReference type="InterPro" id="IPR035892">
    <property type="entry name" value="C2_domain_sf"/>
</dbReference>
<evidence type="ECO:0000256" key="1">
    <source>
        <dbReference type="ARBA" id="ARBA00022723"/>
    </source>
</evidence>
<dbReference type="Proteomes" id="UP000291343">
    <property type="component" value="Unassembled WGS sequence"/>
</dbReference>
<dbReference type="PANTHER" id="PTHR45729:SF6">
    <property type="entry name" value="RABPHILIN, ISOFORM A"/>
    <property type="match status" value="1"/>
</dbReference>
<dbReference type="Pfam" id="PF02318">
    <property type="entry name" value="FYVE_2"/>
    <property type="match status" value="1"/>
</dbReference>
<evidence type="ECO:0008006" key="15">
    <source>
        <dbReference type="Google" id="ProtNLM"/>
    </source>
</evidence>
<dbReference type="AlphaFoldDB" id="A0A482WX66"/>
<evidence type="ECO:0000259" key="10">
    <source>
        <dbReference type="PROSITE" id="PS50004"/>
    </source>
</evidence>
<dbReference type="FunCoup" id="A0A482WX66">
    <property type="interactions" value="149"/>
</dbReference>
<dbReference type="GO" id="GO:0017158">
    <property type="term" value="P:regulation of calcium ion-dependent exocytosis"/>
    <property type="evidence" value="ECO:0007669"/>
    <property type="project" value="TreeGrafter"/>
</dbReference>
<reference evidence="13 14" key="1">
    <citation type="journal article" date="2017" name="Gigascience">
        <title>Genome sequence of the small brown planthopper, Laodelphax striatellus.</title>
        <authorList>
            <person name="Zhu J."/>
            <person name="Jiang F."/>
            <person name="Wang X."/>
            <person name="Yang P."/>
            <person name="Bao Y."/>
            <person name="Zhao W."/>
            <person name="Wang W."/>
            <person name="Lu H."/>
            <person name="Wang Q."/>
            <person name="Cui N."/>
            <person name="Li J."/>
            <person name="Chen X."/>
            <person name="Luo L."/>
            <person name="Yu J."/>
            <person name="Kang L."/>
            <person name="Cui F."/>
        </authorList>
    </citation>
    <scope>NUCLEOTIDE SEQUENCE [LARGE SCALE GENOMIC DNA]</scope>
    <source>
        <strain evidence="13">Lst14</strain>
    </source>
</reference>
<evidence type="ECO:0000256" key="6">
    <source>
        <dbReference type="ARBA" id="ARBA00023018"/>
    </source>
</evidence>
<dbReference type="InterPro" id="IPR017455">
    <property type="entry name" value="Znf_FYVE-rel"/>
</dbReference>
<dbReference type="SUPFAM" id="SSF57903">
    <property type="entry name" value="FYVE/PHD zinc finger"/>
    <property type="match status" value="1"/>
</dbReference>
<feature type="domain" description="C2" evidence="10">
    <location>
        <begin position="533"/>
        <end position="651"/>
    </location>
</feature>
<dbReference type="InParanoid" id="A0A482WX66"/>
<evidence type="ECO:0000313" key="13">
    <source>
        <dbReference type="EMBL" id="RZF38083.1"/>
    </source>
</evidence>
<keyword evidence="2" id="KW-0677">Repeat</keyword>
<dbReference type="SMR" id="A0A482WX66"/>
<dbReference type="EMBL" id="QKKF02022824">
    <property type="protein sequence ID" value="RZF38083.1"/>
    <property type="molecule type" value="Genomic_DNA"/>
</dbReference>